<proteinExistence type="predicted"/>
<dbReference type="EMBL" id="CM042009">
    <property type="protein sequence ID" value="KAI3789988.1"/>
    <property type="molecule type" value="Genomic_DNA"/>
</dbReference>
<protein>
    <submittedName>
        <fullName evidence="1">Uncharacterized protein</fullName>
    </submittedName>
</protein>
<accession>A0ACB9H3H4</accession>
<evidence type="ECO:0000313" key="2">
    <source>
        <dbReference type="Proteomes" id="UP001055811"/>
    </source>
</evidence>
<keyword evidence="2" id="KW-1185">Reference proteome</keyword>
<evidence type="ECO:0000313" key="1">
    <source>
        <dbReference type="EMBL" id="KAI3789988.1"/>
    </source>
</evidence>
<dbReference type="Proteomes" id="UP001055811">
    <property type="component" value="Linkage Group LG01"/>
</dbReference>
<gene>
    <name evidence="1" type="ORF">L2E82_02797</name>
</gene>
<name>A0ACB9H3H4_CICIN</name>
<comment type="caution">
    <text evidence="1">The sequence shown here is derived from an EMBL/GenBank/DDBJ whole genome shotgun (WGS) entry which is preliminary data.</text>
</comment>
<reference evidence="2" key="1">
    <citation type="journal article" date="2022" name="Mol. Ecol. Resour.">
        <title>The genomes of chicory, endive, great burdock and yacon provide insights into Asteraceae palaeo-polyploidization history and plant inulin production.</title>
        <authorList>
            <person name="Fan W."/>
            <person name="Wang S."/>
            <person name="Wang H."/>
            <person name="Wang A."/>
            <person name="Jiang F."/>
            <person name="Liu H."/>
            <person name="Zhao H."/>
            <person name="Xu D."/>
            <person name="Zhang Y."/>
        </authorList>
    </citation>
    <scope>NUCLEOTIDE SEQUENCE [LARGE SCALE GENOMIC DNA]</scope>
    <source>
        <strain evidence="2">cv. Punajuju</strain>
    </source>
</reference>
<reference evidence="1 2" key="2">
    <citation type="journal article" date="2022" name="Mol. Ecol. Resour.">
        <title>The genomes of chicory, endive, great burdock and yacon provide insights into Asteraceae paleo-polyploidization history and plant inulin production.</title>
        <authorList>
            <person name="Fan W."/>
            <person name="Wang S."/>
            <person name="Wang H."/>
            <person name="Wang A."/>
            <person name="Jiang F."/>
            <person name="Liu H."/>
            <person name="Zhao H."/>
            <person name="Xu D."/>
            <person name="Zhang Y."/>
        </authorList>
    </citation>
    <scope>NUCLEOTIDE SEQUENCE [LARGE SCALE GENOMIC DNA]</scope>
    <source>
        <strain evidence="2">cv. Punajuju</strain>
        <tissue evidence="1">Leaves</tissue>
    </source>
</reference>
<organism evidence="1 2">
    <name type="scientific">Cichorium intybus</name>
    <name type="common">Chicory</name>
    <dbReference type="NCBI Taxonomy" id="13427"/>
    <lineage>
        <taxon>Eukaryota</taxon>
        <taxon>Viridiplantae</taxon>
        <taxon>Streptophyta</taxon>
        <taxon>Embryophyta</taxon>
        <taxon>Tracheophyta</taxon>
        <taxon>Spermatophyta</taxon>
        <taxon>Magnoliopsida</taxon>
        <taxon>eudicotyledons</taxon>
        <taxon>Gunneridae</taxon>
        <taxon>Pentapetalae</taxon>
        <taxon>asterids</taxon>
        <taxon>campanulids</taxon>
        <taxon>Asterales</taxon>
        <taxon>Asteraceae</taxon>
        <taxon>Cichorioideae</taxon>
        <taxon>Cichorieae</taxon>
        <taxon>Cichoriinae</taxon>
        <taxon>Cichorium</taxon>
    </lineage>
</organism>
<sequence length="125" mass="14575">MKGEMFVLHIVTECSCKIKTGRNRIVFFLTKSSLSLKTLYLVKAQTHRRQTVHRLHICSSPLSSVAGLLLANLCPSFNQELQISEFCCCVDFFCWIFDLYFRWKSSYGMTNVREKCTKTSRNFTR</sequence>